<organism evidence="8 9">
    <name type="scientific">Microvirga vignae</name>
    <dbReference type="NCBI Taxonomy" id="1225564"/>
    <lineage>
        <taxon>Bacteria</taxon>
        <taxon>Pseudomonadati</taxon>
        <taxon>Pseudomonadota</taxon>
        <taxon>Alphaproteobacteria</taxon>
        <taxon>Hyphomicrobiales</taxon>
        <taxon>Methylobacteriaceae</taxon>
        <taxon>Microvirga</taxon>
    </lineage>
</organism>
<comment type="subcellular location">
    <subcellularLocation>
        <location evidence="1">Cell inner membrane</location>
        <topology evidence="1">Multi-pass membrane protein</topology>
    </subcellularLocation>
</comment>
<evidence type="ECO:0000256" key="3">
    <source>
        <dbReference type="ARBA" id="ARBA00022475"/>
    </source>
</evidence>
<dbReference type="PIRSF" id="PIRSF006603">
    <property type="entry name" value="DinF"/>
    <property type="match status" value="1"/>
</dbReference>
<keyword evidence="9" id="KW-1185">Reference proteome</keyword>
<feature type="transmembrane region" description="Helical" evidence="7">
    <location>
        <begin position="28"/>
        <end position="53"/>
    </location>
</feature>
<protein>
    <submittedName>
        <fullName evidence="8">Multidrug transporter MatE</fullName>
    </submittedName>
</protein>
<evidence type="ECO:0000256" key="1">
    <source>
        <dbReference type="ARBA" id="ARBA00004429"/>
    </source>
</evidence>
<name>A0A0H1R7R0_9HYPH</name>
<comment type="caution">
    <text evidence="8">The sequence shown here is derived from an EMBL/GenBank/DDBJ whole genome shotgun (WGS) entry which is preliminary data.</text>
</comment>
<feature type="transmembrane region" description="Helical" evidence="7">
    <location>
        <begin position="180"/>
        <end position="200"/>
    </location>
</feature>
<evidence type="ECO:0000256" key="7">
    <source>
        <dbReference type="SAM" id="Phobius"/>
    </source>
</evidence>
<feature type="transmembrane region" description="Helical" evidence="7">
    <location>
        <begin position="426"/>
        <end position="448"/>
    </location>
</feature>
<dbReference type="PATRIC" id="fig|1225564.3.peg.5603"/>
<dbReference type="InterPro" id="IPR051327">
    <property type="entry name" value="MATE_MepA_subfamily"/>
</dbReference>
<dbReference type="STRING" id="1225564.AA309_21270"/>
<feature type="transmembrane region" description="Helical" evidence="7">
    <location>
        <begin position="206"/>
        <end position="226"/>
    </location>
</feature>
<evidence type="ECO:0000256" key="2">
    <source>
        <dbReference type="ARBA" id="ARBA00022448"/>
    </source>
</evidence>
<keyword evidence="6 7" id="KW-0472">Membrane</keyword>
<evidence type="ECO:0000256" key="6">
    <source>
        <dbReference type="ARBA" id="ARBA00023136"/>
    </source>
</evidence>
<reference evidence="8 9" key="1">
    <citation type="submission" date="2015-05" db="EMBL/GenBank/DDBJ databases">
        <title>Draft genome sequence of Microvirga vignae strain BR3299, a novel nitrogen fixing bacteria isolated from Brazil semi-aired region.</title>
        <authorList>
            <person name="Zilli J.E."/>
            <person name="Passos S.R."/>
            <person name="Leite J."/>
            <person name="Baldani J.I."/>
            <person name="Xavier G.R."/>
            <person name="Rumjaneck N.G."/>
            <person name="Simoes-Araujo J.L."/>
        </authorList>
    </citation>
    <scope>NUCLEOTIDE SEQUENCE [LARGE SCALE GENOMIC DNA]</scope>
    <source>
        <strain evidence="8 9">BR3299</strain>
    </source>
</reference>
<evidence type="ECO:0000256" key="4">
    <source>
        <dbReference type="ARBA" id="ARBA00022692"/>
    </source>
</evidence>
<feature type="transmembrane region" description="Helical" evidence="7">
    <location>
        <begin position="148"/>
        <end position="168"/>
    </location>
</feature>
<dbReference type="EMBL" id="LCYG01000057">
    <property type="protein sequence ID" value="KLK91208.1"/>
    <property type="molecule type" value="Genomic_DNA"/>
</dbReference>
<dbReference type="InterPro" id="IPR002528">
    <property type="entry name" value="MATE_fam"/>
</dbReference>
<feature type="transmembrane region" description="Helical" evidence="7">
    <location>
        <begin position="247"/>
        <end position="269"/>
    </location>
</feature>
<dbReference type="AlphaFoldDB" id="A0A0H1R7R0"/>
<dbReference type="InterPro" id="IPR048279">
    <property type="entry name" value="MdtK-like"/>
</dbReference>
<evidence type="ECO:0000313" key="9">
    <source>
        <dbReference type="Proteomes" id="UP000035489"/>
    </source>
</evidence>
<dbReference type="GO" id="GO:0042910">
    <property type="term" value="F:xenobiotic transmembrane transporter activity"/>
    <property type="evidence" value="ECO:0007669"/>
    <property type="project" value="InterPro"/>
</dbReference>
<feature type="transmembrane region" description="Helical" evidence="7">
    <location>
        <begin position="65"/>
        <end position="90"/>
    </location>
</feature>
<dbReference type="OrthoDB" id="9806302at2"/>
<accession>A0A0H1R7R0</accession>
<proteinExistence type="predicted"/>
<feature type="transmembrane region" description="Helical" evidence="7">
    <location>
        <begin position="391"/>
        <end position="414"/>
    </location>
</feature>
<sequence length="459" mass="48932">MDATSAERTAETRTDTPVFVQGSTMRHVLVMTGTGAAGLIAIFIVDLVSLLYISWLNDPSMTAGVGLATVVMFFTVSINVGLMIPIGALVSRALGARQPEDARRLATSGSILMTMIGAVVSLIVLPFLPQILGAMGASGQAFQVAQGFLWIALPTNALMALGMAFSTILRAAGDAKRSMYATLSVAIVTVVLDPITIFVMDLKADGAAWTINLARVAYLVVGYLYLTRTHRLLTQPSLQSVIRDARPFFAIAIPAILTNLAAPAANAFFTGIMAQFGDQAIAASAIIDRVTPVSFAGVFALAGAIGPVLGQNWGAGRYDRMRQTLKDSLTFMVVYILSVWLLLFLLQVPIVIAFNAPPLTAELVQFFCQLSGFIWFFISLVFVANASFNNLGYPLLSTFFNWGRATLGMIPFAYFGAQIGGPKGALIGIGAGSIVFGIAAIITAFWTIRRLERQAVPTP</sequence>
<keyword evidence="5 7" id="KW-1133">Transmembrane helix</keyword>
<evidence type="ECO:0000313" key="8">
    <source>
        <dbReference type="EMBL" id="KLK91208.1"/>
    </source>
</evidence>
<keyword evidence="4 7" id="KW-0812">Transmembrane</keyword>
<feature type="transmembrane region" description="Helical" evidence="7">
    <location>
        <begin position="111"/>
        <end position="128"/>
    </location>
</feature>
<dbReference type="RefSeq" id="WP_047191030.1">
    <property type="nucleotide sequence ID" value="NZ_LCYG01000057.1"/>
</dbReference>
<dbReference type="Proteomes" id="UP000035489">
    <property type="component" value="Unassembled WGS sequence"/>
</dbReference>
<feature type="transmembrane region" description="Helical" evidence="7">
    <location>
        <begin position="289"/>
        <end position="309"/>
    </location>
</feature>
<keyword evidence="3" id="KW-1003">Cell membrane</keyword>
<dbReference type="Pfam" id="PF01554">
    <property type="entry name" value="MatE"/>
    <property type="match status" value="2"/>
</dbReference>
<dbReference type="GO" id="GO:0005886">
    <property type="term" value="C:plasma membrane"/>
    <property type="evidence" value="ECO:0007669"/>
    <property type="project" value="UniProtKB-SubCell"/>
</dbReference>
<keyword evidence="2" id="KW-0813">Transport</keyword>
<dbReference type="GO" id="GO:0015297">
    <property type="term" value="F:antiporter activity"/>
    <property type="evidence" value="ECO:0007669"/>
    <property type="project" value="InterPro"/>
</dbReference>
<feature type="transmembrane region" description="Helical" evidence="7">
    <location>
        <begin position="364"/>
        <end position="384"/>
    </location>
</feature>
<evidence type="ECO:0000256" key="5">
    <source>
        <dbReference type="ARBA" id="ARBA00022989"/>
    </source>
</evidence>
<gene>
    <name evidence="8" type="ORF">AA309_21270</name>
</gene>
<dbReference type="PANTHER" id="PTHR43823">
    <property type="entry name" value="SPORULATION PROTEIN YKVU"/>
    <property type="match status" value="1"/>
</dbReference>
<feature type="transmembrane region" description="Helical" evidence="7">
    <location>
        <begin position="329"/>
        <end position="352"/>
    </location>
</feature>
<dbReference type="PANTHER" id="PTHR43823:SF3">
    <property type="entry name" value="MULTIDRUG EXPORT PROTEIN MEPA"/>
    <property type="match status" value="1"/>
</dbReference>